<comment type="caution">
    <text evidence="3">The sequence shown here is derived from an EMBL/GenBank/DDBJ whole genome shotgun (WGS) entry which is preliminary data.</text>
</comment>
<dbReference type="InterPro" id="IPR036610">
    <property type="entry name" value="PEBP-like_sf"/>
</dbReference>
<dbReference type="InterPro" id="IPR008914">
    <property type="entry name" value="PEBP"/>
</dbReference>
<reference evidence="3 4" key="1">
    <citation type="submission" date="2024-06" db="EMBL/GenBank/DDBJ databases">
        <title>The Natural Products Discovery Center: Release of the First 8490 Sequenced Strains for Exploring Actinobacteria Biosynthetic Diversity.</title>
        <authorList>
            <person name="Kalkreuter E."/>
            <person name="Kautsar S.A."/>
            <person name="Yang D."/>
            <person name="Bader C.D."/>
            <person name="Teijaro C.N."/>
            <person name="Fluegel L."/>
            <person name="Davis C.M."/>
            <person name="Simpson J.R."/>
            <person name="Lauterbach L."/>
            <person name="Steele A.D."/>
            <person name="Gui C."/>
            <person name="Meng S."/>
            <person name="Li G."/>
            <person name="Viehrig K."/>
            <person name="Ye F."/>
            <person name="Su P."/>
            <person name="Kiefer A.F."/>
            <person name="Nichols A."/>
            <person name="Cepeda A.J."/>
            <person name="Yan W."/>
            <person name="Fan B."/>
            <person name="Jiang Y."/>
            <person name="Adhikari A."/>
            <person name="Zheng C.-J."/>
            <person name="Schuster L."/>
            <person name="Cowan T.M."/>
            <person name="Smanski M.J."/>
            <person name="Chevrette M.G."/>
            <person name="De Carvalho L.P.S."/>
            <person name="Shen B."/>
        </authorList>
    </citation>
    <scope>NUCLEOTIDE SEQUENCE [LARGE SCALE GENOMIC DNA]</scope>
    <source>
        <strain evidence="3 4">NPDC020594</strain>
    </source>
</reference>
<dbReference type="EMBL" id="JBFAEG010000009">
    <property type="protein sequence ID" value="MEU5708257.1"/>
    <property type="molecule type" value="Genomic_DNA"/>
</dbReference>
<dbReference type="PANTHER" id="PTHR30289:SF1">
    <property type="entry name" value="PEBP (PHOSPHATIDYLETHANOLAMINE-BINDING PROTEIN) FAMILY PROTEIN"/>
    <property type="match status" value="1"/>
</dbReference>
<dbReference type="InterPro" id="IPR005247">
    <property type="entry name" value="YbhB_YbcL/LppC-like"/>
</dbReference>
<dbReference type="RefSeq" id="WP_030644065.1">
    <property type="nucleotide sequence ID" value="NZ_JBEXDP010000045.1"/>
</dbReference>
<evidence type="ECO:0000256" key="1">
    <source>
        <dbReference type="ARBA" id="ARBA00007120"/>
    </source>
</evidence>
<feature type="region of interest" description="Disordered" evidence="2">
    <location>
        <begin position="1"/>
        <end position="32"/>
    </location>
</feature>
<dbReference type="Proteomes" id="UP001551011">
    <property type="component" value="Unassembled WGS sequence"/>
</dbReference>
<keyword evidence="4" id="KW-1185">Reference proteome</keyword>
<dbReference type="SUPFAM" id="SSF49777">
    <property type="entry name" value="PEBP-like"/>
    <property type="match status" value="1"/>
</dbReference>
<dbReference type="PANTHER" id="PTHR30289">
    <property type="entry name" value="UNCHARACTERIZED PROTEIN YBCL-RELATED"/>
    <property type="match status" value="1"/>
</dbReference>
<gene>
    <name evidence="3" type="ORF">AB0H04_15475</name>
</gene>
<evidence type="ECO:0000256" key="2">
    <source>
        <dbReference type="SAM" id="MobiDB-lite"/>
    </source>
</evidence>
<evidence type="ECO:0000313" key="3">
    <source>
        <dbReference type="EMBL" id="MEU5708257.1"/>
    </source>
</evidence>
<keyword evidence="3" id="KW-0649">Protein kinase inhibitor</keyword>
<dbReference type="Gene3D" id="3.90.280.10">
    <property type="entry name" value="PEBP-like"/>
    <property type="match status" value="1"/>
</dbReference>
<feature type="compositionally biased region" description="Polar residues" evidence="2">
    <location>
        <begin position="1"/>
        <end position="12"/>
    </location>
</feature>
<protein>
    <submittedName>
        <fullName evidence="3">YbhB/YbcL family Raf kinase inhibitor-like protein</fullName>
    </submittedName>
</protein>
<name>A0ABV3A8I7_9ACTN</name>
<dbReference type="GO" id="GO:0004860">
    <property type="term" value="F:protein kinase inhibitor activity"/>
    <property type="evidence" value="ECO:0007669"/>
    <property type="project" value="UniProtKB-KW"/>
</dbReference>
<proteinExistence type="inferred from homology"/>
<comment type="similarity">
    <text evidence="1">Belongs to the UPF0098 family.</text>
</comment>
<feature type="region of interest" description="Disordered" evidence="2">
    <location>
        <begin position="70"/>
        <end position="100"/>
    </location>
</feature>
<evidence type="ECO:0000313" key="4">
    <source>
        <dbReference type="Proteomes" id="UP001551011"/>
    </source>
</evidence>
<dbReference type="Pfam" id="PF01161">
    <property type="entry name" value="PBP"/>
    <property type="match status" value="1"/>
</dbReference>
<dbReference type="CDD" id="cd00865">
    <property type="entry name" value="PEBP_bact_arch"/>
    <property type="match status" value="1"/>
</dbReference>
<dbReference type="NCBIfam" id="TIGR00481">
    <property type="entry name" value="YbhB/YbcL family Raf kinase inhibitor-like protein"/>
    <property type="match status" value="1"/>
</dbReference>
<organism evidence="3 4">
    <name type="scientific">Streptomyces flaveolus</name>
    <dbReference type="NCBI Taxonomy" id="67297"/>
    <lineage>
        <taxon>Bacteria</taxon>
        <taxon>Bacillati</taxon>
        <taxon>Actinomycetota</taxon>
        <taxon>Actinomycetes</taxon>
        <taxon>Kitasatosporales</taxon>
        <taxon>Streptomycetaceae</taxon>
        <taxon>Streptomyces</taxon>
    </lineage>
</organism>
<sequence length="150" mass="16014">MSGIELSSTAFSDHSRIPRRHAKDADNVSPPLTWSGVPDDAAELVLLCEAPDAPSGTFLHWLVTGIDPRTGGVAAGETPQGGRPHRNGFGEPGWSGPRPPVGDDAHRYFFRLYALPAPVSLPDRATARDAHAVLDARQVAEGTLVGLYQR</sequence>
<accession>A0ABV3A8I7</accession>